<proteinExistence type="predicted"/>
<reference evidence="2" key="1">
    <citation type="journal article" date="2022" name="Mol. Ecol. Resour.">
        <title>The genomes of chicory, endive, great burdock and yacon provide insights into Asteraceae palaeo-polyploidization history and plant inulin production.</title>
        <authorList>
            <person name="Fan W."/>
            <person name="Wang S."/>
            <person name="Wang H."/>
            <person name="Wang A."/>
            <person name="Jiang F."/>
            <person name="Liu H."/>
            <person name="Zhao H."/>
            <person name="Xu D."/>
            <person name="Zhang Y."/>
        </authorList>
    </citation>
    <scope>NUCLEOTIDE SEQUENCE [LARGE SCALE GENOMIC DNA]</scope>
    <source>
        <strain evidence="2">cv. Yunnan</strain>
    </source>
</reference>
<protein>
    <submittedName>
        <fullName evidence="1">Uncharacterized protein</fullName>
    </submittedName>
</protein>
<name>A0ACB9JVN1_9ASTR</name>
<accession>A0ACB9JVN1</accession>
<dbReference type="Proteomes" id="UP001056120">
    <property type="component" value="Linkage Group LG02"/>
</dbReference>
<reference evidence="1 2" key="2">
    <citation type="journal article" date="2022" name="Mol. Ecol. Resour.">
        <title>The genomes of chicory, endive, great burdock and yacon provide insights into Asteraceae paleo-polyploidization history and plant inulin production.</title>
        <authorList>
            <person name="Fan W."/>
            <person name="Wang S."/>
            <person name="Wang H."/>
            <person name="Wang A."/>
            <person name="Jiang F."/>
            <person name="Liu H."/>
            <person name="Zhao H."/>
            <person name="Xu D."/>
            <person name="Zhang Y."/>
        </authorList>
    </citation>
    <scope>NUCLEOTIDE SEQUENCE [LARGE SCALE GENOMIC DNA]</scope>
    <source>
        <strain evidence="2">cv. Yunnan</strain>
        <tissue evidence="1">Leaves</tissue>
    </source>
</reference>
<gene>
    <name evidence="1" type="ORF">L1987_05539</name>
</gene>
<keyword evidence="2" id="KW-1185">Reference proteome</keyword>
<sequence length="243" mass="28191">MSILESNLEGKSRLYKEEALRHLFLMNNIHFMAEKVKGSELRTILGDDWFRERNSKFQQYAMSYERYTWGSTLNELKVEGLLRIDSKTLIIDGLQGFYNGFEEIYKIQTGWSIPNIQLCEDLRISMSVKVILAYRTFIGRFSHSIIVKYIKYTADDLENYLLDLFEVNLCQALSFNVLILSSMTTTLTIHSGRSTEDKIHARLQNPTTTPLLPLQQPSHFSTIGIPSMYKTHHHTSLLLKKKT</sequence>
<dbReference type="EMBL" id="CM042019">
    <property type="protein sequence ID" value="KAI3824091.1"/>
    <property type="molecule type" value="Genomic_DNA"/>
</dbReference>
<evidence type="ECO:0000313" key="1">
    <source>
        <dbReference type="EMBL" id="KAI3824091.1"/>
    </source>
</evidence>
<organism evidence="1 2">
    <name type="scientific">Smallanthus sonchifolius</name>
    <dbReference type="NCBI Taxonomy" id="185202"/>
    <lineage>
        <taxon>Eukaryota</taxon>
        <taxon>Viridiplantae</taxon>
        <taxon>Streptophyta</taxon>
        <taxon>Embryophyta</taxon>
        <taxon>Tracheophyta</taxon>
        <taxon>Spermatophyta</taxon>
        <taxon>Magnoliopsida</taxon>
        <taxon>eudicotyledons</taxon>
        <taxon>Gunneridae</taxon>
        <taxon>Pentapetalae</taxon>
        <taxon>asterids</taxon>
        <taxon>campanulids</taxon>
        <taxon>Asterales</taxon>
        <taxon>Asteraceae</taxon>
        <taxon>Asteroideae</taxon>
        <taxon>Heliantheae alliance</taxon>
        <taxon>Millerieae</taxon>
        <taxon>Smallanthus</taxon>
    </lineage>
</organism>
<comment type="caution">
    <text evidence="1">The sequence shown here is derived from an EMBL/GenBank/DDBJ whole genome shotgun (WGS) entry which is preliminary data.</text>
</comment>
<evidence type="ECO:0000313" key="2">
    <source>
        <dbReference type="Proteomes" id="UP001056120"/>
    </source>
</evidence>